<gene>
    <name evidence="4" type="ORF">DILT_LOCUS9113</name>
</gene>
<feature type="compositionally biased region" description="Low complexity" evidence="2">
    <location>
        <begin position="206"/>
        <end position="222"/>
    </location>
</feature>
<proteinExistence type="inferred from homology"/>
<evidence type="ECO:0000313" key="5">
    <source>
        <dbReference type="Proteomes" id="UP000281553"/>
    </source>
</evidence>
<reference evidence="4 5" key="1">
    <citation type="submission" date="2018-11" db="EMBL/GenBank/DDBJ databases">
        <authorList>
            <consortium name="Pathogen Informatics"/>
        </authorList>
    </citation>
    <scope>NUCLEOTIDE SEQUENCE [LARGE SCALE GENOMIC DNA]</scope>
</reference>
<feature type="compositionally biased region" description="Polar residues" evidence="2">
    <location>
        <begin position="181"/>
        <end position="205"/>
    </location>
</feature>
<dbReference type="AlphaFoldDB" id="A0A3P7NYJ3"/>
<sequence>MPFVSFQRYAQRQGSTPSLPATTIPQPSRSSFADIPDRSPHLRKTLIPCAPSQETDSITPNRPTTKEISGSFTSAPKRRLEDSISDPNELIPNVSSNKQHKLTDSEPESSFPSSKSSNSTAASTRPPKVSRKLPQKPASPVLTDIGCGRPVEPTEEGFDSKRASPTYTKRPTSAELRPAAPSSNGASLSFCEQVNGSSGDSAYYTSNGIAGGFSSSGSSINGSAGGPCARSSMEDAHTNSQVSRRRPPVGCGSEAGSCGDSNVPSPQTPPPQDTRPPGKSMLSIFPPSHCSDEKSSELSDEECLYSDIASETAELERLFPEIRDSTEASAYRNEFENLYPTYLDLYQSFQTAWETIEALKMRVLTALRERSSNAASQSACELDEFIKGMRTPQRRADEIRLAVMTYKLRLLKQRLAIFTAQSVESKMSTTNVTGYYKAVDAR</sequence>
<evidence type="ECO:0000313" key="4">
    <source>
        <dbReference type="EMBL" id="VDN13282.1"/>
    </source>
</evidence>
<dbReference type="Proteomes" id="UP000281553">
    <property type="component" value="Unassembled WGS sequence"/>
</dbReference>
<feature type="compositionally biased region" description="Polar residues" evidence="2">
    <location>
        <begin position="8"/>
        <end position="31"/>
    </location>
</feature>
<comment type="similarity">
    <text evidence="1">Belongs to the ELL/occludin family.</text>
</comment>
<dbReference type="InterPro" id="IPR010844">
    <property type="entry name" value="Occludin_ELL"/>
</dbReference>
<feature type="compositionally biased region" description="Low complexity" evidence="2">
    <location>
        <begin position="108"/>
        <end position="124"/>
    </location>
</feature>
<keyword evidence="5" id="KW-1185">Reference proteome</keyword>
<organism evidence="4 5">
    <name type="scientific">Dibothriocephalus latus</name>
    <name type="common">Fish tapeworm</name>
    <name type="synonym">Diphyllobothrium latum</name>
    <dbReference type="NCBI Taxonomy" id="60516"/>
    <lineage>
        <taxon>Eukaryota</taxon>
        <taxon>Metazoa</taxon>
        <taxon>Spiralia</taxon>
        <taxon>Lophotrochozoa</taxon>
        <taxon>Platyhelminthes</taxon>
        <taxon>Cestoda</taxon>
        <taxon>Eucestoda</taxon>
        <taxon>Diphyllobothriidea</taxon>
        <taxon>Diphyllobothriidae</taxon>
        <taxon>Dibothriocephalus</taxon>
    </lineage>
</organism>
<accession>A0A3P7NYJ3</accession>
<feature type="compositionally biased region" description="Polar residues" evidence="2">
    <location>
        <begin position="52"/>
        <end position="74"/>
    </location>
</feature>
<name>A0A3P7NYJ3_DIBLA</name>
<dbReference type="SUPFAM" id="SSF144292">
    <property type="entry name" value="occludin/ELL-like"/>
    <property type="match status" value="1"/>
</dbReference>
<protein>
    <recommendedName>
        <fullName evidence="3">OCEL domain-containing protein</fullName>
    </recommendedName>
</protein>
<dbReference type="PROSITE" id="PS51980">
    <property type="entry name" value="OCEL"/>
    <property type="match status" value="1"/>
</dbReference>
<feature type="domain" description="OCEL" evidence="3">
    <location>
        <begin position="313"/>
        <end position="423"/>
    </location>
</feature>
<dbReference type="OrthoDB" id="6284217at2759"/>
<dbReference type="EMBL" id="UYRU01056025">
    <property type="protein sequence ID" value="VDN13282.1"/>
    <property type="molecule type" value="Genomic_DNA"/>
</dbReference>
<evidence type="ECO:0000256" key="1">
    <source>
        <dbReference type="PROSITE-ProRule" id="PRU01324"/>
    </source>
</evidence>
<evidence type="ECO:0000256" key="2">
    <source>
        <dbReference type="SAM" id="MobiDB-lite"/>
    </source>
</evidence>
<evidence type="ECO:0000259" key="3">
    <source>
        <dbReference type="PROSITE" id="PS51980"/>
    </source>
</evidence>
<feature type="region of interest" description="Disordered" evidence="2">
    <location>
        <begin position="1"/>
        <end position="298"/>
    </location>
</feature>